<protein>
    <submittedName>
        <fullName evidence="1">Uncharacterized protein</fullName>
    </submittedName>
</protein>
<dbReference type="Proteomes" id="UP000324800">
    <property type="component" value="Unassembled WGS sequence"/>
</dbReference>
<evidence type="ECO:0000313" key="1">
    <source>
        <dbReference type="EMBL" id="KAA6369686.1"/>
    </source>
</evidence>
<proteinExistence type="predicted"/>
<dbReference type="OrthoDB" id="10013407at2759"/>
<sequence length="83" mass="9591">MKTGFKETNVHRLAKFHKLSSKLTCMQSYIKQKNTELIVLLSRSEDVGIRGAKTYVYRHQRELKETTTLCFPVDSILAIDEMA</sequence>
<comment type="caution">
    <text evidence="1">The sequence shown here is derived from an EMBL/GenBank/DDBJ whole genome shotgun (WGS) entry which is preliminary data.</text>
</comment>
<gene>
    <name evidence="1" type="ORF">EZS28_034787</name>
</gene>
<name>A0A5J4UFZ1_9EUKA</name>
<reference evidence="1 2" key="1">
    <citation type="submission" date="2019-03" db="EMBL/GenBank/DDBJ databases">
        <title>Single cell metagenomics reveals metabolic interactions within the superorganism composed of flagellate Streblomastix strix and complex community of Bacteroidetes bacteria on its surface.</title>
        <authorList>
            <person name="Treitli S.C."/>
            <person name="Kolisko M."/>
            <person name="Husnik F."/>
            <person name="Keeling P."/>
            <person name="Hampl V."/>
        </authorList>
    </citation>
    <scope>NUCLEOTIDE SEQUENCE [LARGE SCALE GENOMIC DNA]</scope>
    <source>
        <strain evidence="1">ST1C</strain>
    </source>
</reference>
<evidence type="ECO:0000313" key="2">
    <source>
        <dbReference type="Proteomes" id="UP000324800"/>
    </source>
</evidence>
<dbReference type="AlphaFoldDB" id="A0A5J4UFZ1"/>
<organism evidence="1 2">
    <name type="scientific">Streblomastix strix</name>
    <dbReference type="NCBI Taxonomy" id="222440"/>
    <lineage>
        <taxon>Eukaryota</taxon>
        <taxon>Metamonada</taxon>
        <taxon>Preaxostyla</taxon>
        <taxon>Oxymonadida</taxon>
        <taxon>Streblomastigidae</taxon>
        <taxon>Streblomastix</taxon>
    </lineage>
</organism>
<dbReference type="EMBL" id="SNRW01016127">
    <property type="protein sequence ID" value="KAA6369686.1"/>
    <property type="molecule type" value="Genomic_DNA"/>
</dbReference>
<accession>A0A5J4UFZ1</accession>
<feature type="non-terminal residue" evidence="1">
    <location>
        <position position="83"/>
    </location>
</feature>